<proteinExistence type="predicted"/>
<organism evidence="3 4">
    <name type="scientific">Crenothrix polyspora</name>
    <dbReference type="NCBI Taxonomy" id="360316"/>
    <lineage>
        <taxon>Bacteria</taxon>
        <taxon>Pseudomonadati</taxon>
        <taxon>Pseudomonadota</taxon>
        <taxon>Gammaproteobacteria</taxon>
        <taxon>Methylococcales</taxon>
        <taxon>Crenotrichaceae</taxon>
        <taxon>Crenothrix</taxon>
    </lineage>
</organism>
<name>A0A1R4HK59_9GAMM</name>
<gene>
    <name evidence="3" type="ORF">CRENPOLYSF2_960008</name>
</gene>
<protein>
    <submittedName>
        <fullName evidence="3">VanZ family protein</fullName>
    </submittedName>
</protein>
<reference evidence="4" key="1">
    <citation type="submission" date="2017-02" db="EMBL/GenBank/DDBJ databases">
        <authorList>
            <person name="Daims H."/>
        </authorList>
    </citation>
    <scope>NUCLEOTIDE SEQUENCE [LARGE SCALE GENOMIC DNA]</scope>
</reference>
<accession>A0A1R4HK59</accession>
<dbReference type="Pfam" id="PF04892">
    <property type="entry name" value="VanZ"/>
    <property type="match status" value="1"/>
</dbReference>
<dbReference type="AlphaFoldDB" id="A0A1R4HK59"/>
<sequence>MIKPQTDRAKLLNILALCAYCAYIYWLSACASLKPPIDFGILYQDKLYHASAYFIMGVLAWRCFKPFTAQTLSLTLVSIAFCSVYGATDEWHQSFVNGRSSDAMDWLADTIGASLATFFLSQPMIGVNKDAWR</sequence>
<keyword evidence="1" id="KW-0472">Membrane</keyword>
<feature type="domain" description="VanZ-like" evidence="2">
    <location>
        <begin position="55"/>
        <end position="119"/>
    </location>
</feature>
<evidence type="ECO:0000256" key="1">
    <source>
        <dbReference type="SAM" id="Phobius"/>
    </source>
</evidence>
<evidence type="ECO:0000259" key="2">
    <source>
        <dbReference type="Pfam" id="PF04892"/>
    </source>
</evidence>
<feature type="transmembrane region" description="Helical" evidence="1">
    <location>
        <begin position="12"/>
        <end position="35"/>
    </location>
</feature>
<feature type="transmembrane region" description="Helical" evidence="1">
    <location>
        <begin position="107"/>
        <end position="127"/>
    </location>
</feature>
<evidence type="ECO:0000313" key="4">
    <source>
        <dbReference type="Proteomes" id="UP000195442"/>
    </source>
</evidence>
<feature type="transmembrane region" description="Helical" evidence="1">
    <location>
        <begin position="47"/>
        <end position="64"/>
    </location>
</feature>
<dbReference type="NCBIfam" id="NF037970">
    <property type="entry name" value="vanZ_1"/>
    <property type="match status" value="1"/>
</dbReference>
<dbReference type="RefSeq" id="WP_087148621.1">
    <property type="nucleotide sequence ID" value="NZ_FUKJ01000464.1"/>
</dbReference>
<feature type="transmembrane region" description="Helical" evidence="1">
    <location>
        <begin position="71"/>
        <end position="87"/>
    </location>
</feature>
<keyword evidence="4" id="KW-1185">Reference proteome</keyword>
<keyword evidence="1" id="KW-0812">Transmembrane</keyword>
<dbReference type="Proteomes" id="UP000195442">
    <property type="component" value="Unassembled WGS sequence"/>
</dbReference>
<evidence type="ECO:0000313" key="3">
    <source>
        <dbReference type="EMBL" id="SJM96290.1"/>
    </source>
</evidence>
<keyword evidence="1" id="KW-1133">Transmembrane helix</keyword>
<dbReference type="PANTHER" id="PTHR28008:SF1">
    <property type="entry name" value="DOMAIN PROTEIN, PUTATIVE (AFU_ORTHOLOGUE AFUA_3G10980)-RELATED"/>
    <property type="match status" value="1"/>
</dbReference>
<dbReference type="PANTHER" id="PTHR28008">
    <property type="entry name" value="DOMAIN PROTEIN, PUTATIVE (AFU_ORTHOLOGUE AFUA_3G10980)-RELATED"/>
    <property type="match status" value="1"/>
</dbReference>
<dbReference type="InterPro" id="IPR006976">
    <property type="entry name" value="VanZ-like"/>
</dbReference>
<dbReference type="OrthoDB" id="8564037at2"/>
<dbReference type="EMBL" id="FUKJ01000464">
    <property type="protein sequence ID" value="SJM96290.1"/>
    <property type="molecule type" value="Genomic_DNA"/>
</dbReference>
<dbReference type="PROSITE" id="PS51257">
    <property type="entry name" value="PROKAR_LIPOPROTEIN"/>
    <property type="match status" value="1"/>
</dbReference>